<comment type="caution">
    <text evidence="1">The sequence shown here is derived from an EMBL/GenBank/DDBJ whole genome shotgun (WGS) entry which is preliminary data.</text>
</comment>
<gene>
    <name evidence="1" type="ORF">PENCOP_c015G05407</name>
</gene>
<evidence type="ECO:0000313" key="2">
    <source>
        <dbReference type="Proteomes" id="UP000191500"/>
    </source>
</evidence>
<evidence type="ECO:0000313" key="1">
    <source>
        <dbReference type="EMBL" id="OQE34850.1"/>
    </source>
</evidence>
<dbReference type="Proteomes" id="UP000191500">
    <property type="component" value="Unassembled WGS sequence"/>
</dbReference>
<keyword evidence="2" id="KW-1185">Reference proteome</keyword>
<accession>A0A1V6U8X8</accession>
<name>A0A1V6U8X8_9EURO</name>
<proteinExistence type="predicted"/>
<protein>
    <submittedName>
        <fullName evidence="1">Uncharacterized protein</fullName>
    </submittedName>
</protein>
<sequence>MALILPHYKNGDQVTTNVNAPTQKSPDTNDIAEKICVVSLFTKHLSHWPPGYRRQVHDDISVMTINKRSMKVRQRCASMEDAQKCVEDLEHIGEDPNEIVGGEKRGQDLAYSDAEQQGLYTAFRGYSQGSRKLLKTFIDKHGLLSLTQFEDPIFALLHDLEDVFDILAFNIIDAVPTCVQDAISNKDSLIQTLEEALEKYMN</sequence>
<organism evidence="1 2">
    <name type="scientific">Penicillium coprophilum</name>
    <dbReference type="NCBI Taxonomy" id="36646"/>
    <lineage>
        <taxon>Eukaryota</taxon>
        <taxon>Fungi</taxon>
        <taxon>Dikarya</taxon>
        <taxon>Ascomycota</taxon>
        <taxon>Pezizomycotina</taxon>
        <taxon>Eurotiomycetes</taxon>
        <taxon>Eurotiomycetidae</taxon>
        <taxon>Eurotiales</taxon>
        <taxon>Aspergillaceae</taxon>
        <taxon>Penicillium</taxon>
    </lineage>
</organism>
<dbReference type="AlphaFoldDB" id="A0A1V6U8X8"/>
<reference evidence="2" key="1">
    <citation type="journal article" date="2017" name="Nat. Microbiol.">
        <title>Global analysis of biosynthetic gene clusters reveals vast potential of secondary metabolite production in Penicillium species.</title>
        <authorList>
            <person name="Nielsen J.C."/>
            <person name="Grijseels S."/>
            <person name="Prigent S."/>
            <person name="Ji B."/>
            <person name="Dainat J."/>
            <person name="Nielsen K.F."/>
            <person name="Frisvad J.C."/>
            <person name="Workman M."/>
            <person name="Nielsen J."/>
        </authorList>
    </citation>
    <scope>NUCLEOTIDE SEQUENCE [LARGE SCALE GENOMIC DNA]</scope>
    <source>
        <strain evidence="2">IBT 31321</strain>
    </source>
</reference>
<dbReference type="EMBL" id="MDDG01000015">
    <property type="protein sequence ID" value="OQE34850.1"/>
    <property type="molecule type" value="Genomic_DNA"/>
</dbReference>